<evidence type="ECO:0000256" key="2">
    <source>
        <dbReference type="ARBA" id="ARBA00022448"/>
    </source>
</evidence>
<dbReference type="SUPFAM" id="SSF82866">
    <property type="entry name" value="Multidrug efflux transporter AcrB transmembrane domain"/>
    <property type="match status" value="1"/>
</dbReference>
<evidence type="ECO:0000256" key="8">
    <source>
        <dbReference type="ARBA" id="ARBA00023136"/>
    </source>
</evidence>
<dbReference type="PATRIC" id="fig|937775.9.peg.2085"/>
<keyword evidence="4 9" id="KW-0812">Transmembrane</keyword>
<keyword evidence="5 9" id="KW-0653">Protein transport</keyword>
<keyword evidence="12" id="KW-1185">Reference proteome</keyword>
<keyword evidence="8 9" id="KW-0472">Membrane</keyword>
<proteinExistence type="inferred from homology"/>
<evidence type="ECO:0000259" key="10">
    <source>
        <dbReference type="Pfam" id="PF02355"/>
    </source>
</evidence>
<dbReference type="Proteomes" id="UP000005741">
    <property type="component" value="Chromosome"/>
</dbReference>
<reference evidence="11 12" key="1">
    <citation type="submission" date="2011-10" db="EMBL/GenBank/DDBJ databases">
        <title>The Improved High-Quality Draft genome of Methanoplanus limicola DSM 2279.</title>
        <authorList>
            <consortium name="US DOE Joint Genome Institute (JGI-PGF)"/>
            <person name="Lucas S."/>
            <person name="Copeland A."/>
            <person name="Lapidus A."/>
            <person name="Glavina del Rio T."/>
            <person name="Dalin E."/>
            <person name="Tice H."/>
            <person name="Bruce D."/>
            <person name="Goodwin L."/>
            <person name="Pitluck S."/>
            <person name="Peters L."/>
            <person name="Mikhailova N."/>
            <person name="Lu M."/>
            <person name="Kyrpides N."/>
            <person name="Mavromatis K."/>
            <person name="Ivanova N."/>
            <person name="Markowitz V."/>
            <person name="Cheng J.-F."/>
            <person name="Hugenholtz P."/>
            <person name="Woyke T."/>
            <person name="Wu D."/>
            <person name="Wirth R."/>
            <person name="Brambilla E.-M."/>
            <person name="Klenk H.-P."/>
            <person name="Eisen J.A."/>
        </authorList>
    </citation>
    <scope>NUCLEOTIDE SEQUENCE [LARGE SCALE GENOMIC DNA]</scope>
    <source>
        <strain evidence="11 12">DSM 2279</strain>
    </source>
</reference>
<evidence type="ECO:0000256" key="4">
    <source>
        <dbReference type="ARBA" id="ARBA00022692"/>
    </source>
</evidence>
<dbReference type="InterPro" id="IPR024921">
    <property type="entry name" value="SecF_arc"/>
</dbReference>
<keyword evidence="2 9" id="KW-0813">Transport</keyword>
<organism evidence="11 12">
    <name type="scientific">Methanoplanus limicola DSM 2279</name>
    <dbReference type="NCBI Taxonomy" id="937775"/>
    <lineage>
        <taxon>Archaea</taxon>
        <taxon>Methanobacteriati</taxon>
        <taxon>Methanobacteriota</taxon>
        <taxon>Stenosarchaea group</taxon>
        <taxon>Methanomicrobia</taxon>
        <taxon>Methanomicrobiales</taxon>
        <taxon>Methanomicrobiaceae</taxon>
        <taxon>Methanoplanus</taxon>
    </lineage>
</organism>
<name>H1YXW3_9EURY</name>
<dbReference type="OrthoDB" id="85411at2157"/>
<dbReference type="PANTHER" id="PTHR30081">
    <property type="entry name" value="PROTEIN-EXPORT MEMBRANE PROTEIN SEC"/>
    <property type="match status" value="1"/>
</dbReference>
<dbReference type="GO" id="GO:0005886">
    <property type="term" value="C:plasma membrane"/>
    <property type="evidence" value="ECO:0007669"/>
    <property type="project" value="UniProtKB-SubCell"/>
</dbReference>
<sequence>MGKFTYDINRYEPKQMVALPAGLFIISVLFLAFNFFTTGMPIEPGIDFAGGISVTVFSDDSKEDIESYFSGYPLQSVGESINNGYYIVFQNMGDDEFRDLTDHVISKYPEAKIDQIGETFGKTLQEQALWAVIISFILMAIVIFAAFRNFVPSVAVVISALSDIIITAAIMDVVGITLSLGTTAALLMLIGYSVDSDVLLTTRLLKRKGKLEEKMSGAFRTGIIMTSTTFTAVFAMFIVSAIGNVVIIRDISAVLLIGLAVDVMNTWMLNAGLLKWYMTRGGRK</sequence>
<evidence type="ECO:0000256" key="5">
    <source>
        <dbReference type="ARBA" id="ARBA00022927"/>
    </source>
</evidence>
<evidence type="ECO:0000256" key="6">
    <source>
        <dbReference type="ARBA" id="ARBA00022989"/>
    </source>
</evidence>
<dbReference type="EMBL" id="CM001436">
    <property type="protein sequence ID" value="EHQ35962.1"/>
    <property type="molecule type" value="Genomic_DNA"/>
</dbReference>
<protein>
    <recommendedName>
        <fullName evidence="9">Protein-export membrane protein SecF</fullName>
    </recommendedName>
</protein>
<feature type="transmembrane region" description="Helical" evidence="9">
    <location>
        <begin position="128"/>
        <end position="147"/>
    </location>
</feature>
<dbReference type="InParanoid" id="H1YXW3"/>
<comment type="similarity">
    <text evidence="9">Belongs to the SecD/SecF family. SecF subfamily.</text>
</comment>
<evidence type="ECO:0000256" key="7">
    <source>
        <dbReference type="ARBA" id="ARBA00023010"/>
    </source>
</evidence>
<dbReference type="GO" id="GO:0065002">
    <property type="term" value="P:intracellular protein transmembrane transport"/>
    <property type="evidence" value="ECO:0007669"/>
    <property type="project" value="UniProtKB-UniRule"/>
</dbReference>
<evidence type="ECO:0000256" key="9">
    <source>
        <dbReference type="HAMAP-Rule" id="MF_01464"/>
    </source>
</evidence>
<keyword evidence="6 9" id="KW-1133">Transmembrane helix</keyword>
<evidence type="ECO:0000256" key="1">
    <source>
        <dbReference type="ARBA" id="ARBA00004651"/>
    </source>
</evidence>
<feature type="domain" description="Protein export membrane protein SecD/SecF C-terminal" evidence="10">
    <location>
        <begin position="101"/>
        <end position="279"/>
    </location>
</feature>
<dbReference type="HAMAP" id="MF_01464_A">
    <property type="entry name" value="SecF_A"/>
    <property type="match status" value="1"/>
</dbReference>
<feature type="transmembrane region" description="Helical" evidence="9">
    <location>
        <begin position="253"/>
        <end position="274"/>
    </location>
</feature>
<gene>
    <name evidence="9" type="primary">secF</name>
    <name evidence="11" type="ORF">Metlim_1861</name>
</gene>
<comment type="subunit">
    <text evidence="9">Part of the protein translocation apparatus. Forms a complex with SecD.</text>
</comment>
<feature type="transmembrane region" description="Helical" evidence="9">
    <location>
        <begin position="184"/>
        <end position="202"/>
    </location>
</feature>
<dbReference type="AlphaFoldDB" id="H1YXW3"/>
<comment type="subcellular location">
    <subcellularLocation>
        <location evidence="1 9">Cell membrane</location>
        <topology evidence="1 9">Multi-pass membrane protein</topology>
    </subcellularLocation>
</comment>
<dbReference type="GO" id="GO:0006605">
    <property type="term" value="P:protein targeting"/>
    <property type="evidence" value="ECO:0007669"/>
    <property type="project" value="UniProtKB-UniRule"/>
</dbReference>
<comment type="function">
    <text evidence="9">Involved in protein export.</text>
</comment>
<dbReference type="PANTHER" id="PTHR30081:SF8">
    <property type="entry name" value="PROTEIN TRANSLOCASE SUBUNIT SECF"/>
    <property type="match status" value="1"/>
</dbReference>
<keyword evidence="3 9" id="KW-1003">Cell membrane</keyword>
<dbReference type="NCBIfam" id="NF006354">
    <property type="entry name" value="PRK08578.1-2"/>
    <property type="match status" value="1"/>
</dbReference>
<keyword evidence="7 9" id="KW-0811">Translocation</keyword>
<dbReference type="HOGENOM" id="CLU_060478_0_0_2"/>
<dbReference type="RefSeq" id="WP_004078011.1">
    <property type="nucleotide sequence ID" value="NZ_CM001436.1"/>
</dbReference>
<accession>H1YXW3</accession>
<dbReference type="STRING" id="937775.Metlim_1861"/>
<evidence type="ECO:0000313" key="11">
    <source>
        <dbReference type="EMBL" id="EHQ35962.1"/>
    </source>
</evidence>
<dbReference type="FunCoup" id="H1YXW3">
    <property type="interactions" value="6"/>
</dbReference>
<feature type="transmembrane region" description="Helical" evidence="9">
    <location>
        <begin position="16"/>
        <end position="36"/>
    </location>
</feature>
<evidence type="ECO:0000256" key="3">
    <source>
        <dbReference type="ARBA" id="ARBA00022475"/>
    </source>
</evidence>
<dbReference type="InterPro" id="IPR048634">
    <property type="entry name" value="SecD_SecF_C"/>
</dbReference>
<evidence type="ECO:0000313" key="12">
    <source>
        <dbReference type="Proteomes" id="UP000005741"/>
    </source>
</evidence>
<feature type="transmembrane region" description="Helical" evidence="9">
    <location>
        <begin position="223"/>
        <end position="247"/>
    </location>
</feature>
<dbReference type="InterPro" id="IPR022813">
    <property type="entry name" value="SecD/SecF_arch_bac"/>
</dbReference>
<feature type="transmembrane region" description="Helical" evidence="9">
    <location>
        <begin position="154"/>
        <end position="178"/>
    </location>
</feature>
<dbReference type="Pfam" id="PF02355">
    <property type="entry name" value="SecD_SecF_C"/>
    <property type="match status" value="1"/>
</dbReference>
<dbReference type="Gene3D" id="1.20.1640.10">
    <property type="entry name" value="Multidrug efflux transporter AcrB transmembrane domain"/>
    <property type="match status" value="1"/>
</dbReference>